<gene>
    <name evidence="3" type="ORF">UFOPK1835_01153</name>
</gene>
<proteinExistence type="predicted"/>
<reference evidence="3" key="1">
    <citation type="submission" date="2020-05" db="EMBL/GenBank/DDBJ databases">
        <authorList>
            <person name="Chiriac C."/>
            <person name="Salcher M."/>
            <person name="Ghai R."/>
            <person name="Kavagutti S V."/>
        </authorList>
    </citation>
    <scope>NUCLEOTIDE SEQUENCE</scope>
</reference>
<evidence type="ECO:0000256" key="1">
    <source>
        <dbReference type="ARBA" id="ARBA00023125"/>
    </source>
</evidence>
<accession>A0A6J6HHQ1</accession>
<organism evidence="3">
    <name type="scientific">freshwater metagenome</name>
    <dbReference type="NCBI Taxonomy" id="449393"/>
    <lineage>
        <taxon>unclassified sequences</taxon>
        <taxon>metagenomes</taxon>
        <taxon>ecological metagenomes</taxon>
    </lineage>
</organism>
<dbReference type="InterPro" id="IPR012340">
    <property type="entry name" value="NA-bd_OB-fold"/>
</dbReference>
<dbReference type="InterPro" id="IPR000424">
    <property type="entry name" value="Primosome_PriB/ssb"/>
</dbReference>
<feature type="region of interest" description="Disordered" evidence="2">
    <location>
        <begin position="1"/>
        <end position="40"/>
    </location>
</feature>
<sequence length="167" mass="17197">MPAKSGISKSRPAQTSPAKTGSFRTVPKKAAPTPGRSGGAIARTVDSSVARGTNLVIVRAVINRVPESRVLASGDEVFAFDMTIRAEGGPAESVPVIWTNPPAAAHNLAEGDDVVVLGAIRRRFFRSGGTTASRTELNASRIVPAGARAKVRSVLESALGSLVGDAP</sequence>
<evidence type="ECO:0000256" key="2">
    <source>
        <dbReference type="SAM" id="MobiDB-lite"/>
    </source>
</evidence>
<dbReference type="PROSITE" id="PS50935">
    <property type="entry name" value="SSB"/>
    <property type="match status" value="1"/>
</dbReference>
<dbReference type="GO" id="GO:0003697">
    <property type="term" value="F:single-stranded DNA binding"/>
    <property type="evidence" value="ECO:0007669"/>
    <property type="project" value="InterPro"/>
</dbReference>
<dbReference type="EMBL" id="CAEZUP010000046">
    <property type="protein sequence ID" value="CAB4612053.1"/>
    <property type="molecule type" value="Genomic_DNA"/>
</dbReference>
<protein>
    <submittedName>
        <fullName evidence="3">Unannotated protein</fullName>
    </submittedName>
</protein>
<name>A0A6J6HHQ1_9ZZZZ</name>
<dbReference type="Gene3D" id="2.40.50.140">
    <property type="entry name" value="Nucleic acid-binding proteins"/>
    <property type="match status" value="1"/>
</dbReference>
<dbReference type="SUPFAM" id="SSF50249">
    <property type="entry name" value="Nucleic acid-binding proteins"/>
    <property type="match status" value="1"/>
</dbReference>
<evidence type="ECO:0000313" key="3">
    <source>
        <dbReference type="EMBL" id="CAB4612053.1"/>
    </source>
</evidence>
<feature type="compositionally biased region" description="Polar residues" evidence="2">
    <location>
        <begin position="7"/>
        <end position="23"/>
    </location>
</feature>
<dbReference type="AlphaFoldDB" id="A0A6J6HHQ1"/>
<keyword evidence="1" id="KW-0238">DNA-binding</keyword>